<dbReference type="InterPro" id="IPR016032">
    <property type="entry name" value="Sig_transdc_resp-reg_C-effctor"/>
</dbReference>
<dbReference type="SMART" id="SM00448">
    <property type="entry name" value="REC"/>
    <property type="match status" value="1"/>
</dbReference>
<feature type="domain" description="Response regulatory" evidence="3">
    <location>
        <begin position="7"/>
        <end position="122"/>
    </location>
</feature>
<proteinExistence type="predicted"/>
<dbReference type="InterPro" id="IPR000792">
    <property type="entry name" value="Tscrpt_reg_LuxR_C"/>
</dbReference>
<protein>
    <recommendedName>
        <fullName evidence="3">Response regulatory domain-containing protein</fullName>
    </recommendedName>
</protein>
<organism evidence="4 5">
    <name type="scientific">Amycolatopsis minnesotensis</name>
    <dbReference type="NCBI Taxonomy" id="337894"/>
    <lineage>
        <taxon>Bacteria</taxon>
        <taxon>Bacillati</taxon>
        <taxon>Actinomycetota</taxon>
        <taxon>Actinomycetes</taxon>
        <taxon>Pseudonocardiales</taxon>
        <taxon>Pseudonocardiaceae</taxon>
        <taxon>Amycolatopsis</taxon>
    </lineage>
</organism>
<keyword evidence="2" id="KW-0597">Phosphoprotein</keyword>
<dbReference type="PANTHER" id="PTHR43214">
    <property type="entry name" value="TWO-COMPONENT RESPONSE REGULATOR"/>
    <property type="match status" value="1"/>
</dbReference>
<sequence>MAAETITVAVIDDHPVVIAGIRAWYRTAEPPIEVVAGGPDLGVAVIGPGASADVVVLDLQLSSGPPAYHDLKQLVAAQRQVIVYTMREDSEAALTCLDIGAATFLTKAEGEKHLVAATHAAADGRPYTPPALAGAFGADSASNRPALAPRELDVLIEWFQSESKSMVAEKLGLSVRTVNSYLDRVRIKYANVGRPAATKANLVARAIQDGLVSLDDL</sequence>
<dbReference type="SUPFAM" id="SSF46894">
    <property type="entry name" value="C-terminal effector domain of the bipartite response regulators"/>
    <property type="match status" value="1"/>
</dbReference>
<dbReference type="Proteomes" id="UP001501116">
    <property type="component" value="Unassembled WGS sequence"/>
</dbReference>
<gene>
    <name evidence="4" type="ORF">GCM10009754_58700</name>
</gene>
<dbReference type="RefSeq" id="WP_344425927.1">
    <property type="nucleotide sequence ID" value="NZ_BAAANN010000026.1"/>
</dbReference>
<keyword evidence="5" id="KW-1185">Reference proteome</keyword>
<reference evidence="4 5" key="1">
    <citation type="journal article" date="2019" name="Int. J. Syst. Evol. Microbiol.">
        <title>The Global Catalogue of Microorganisms (GCM) 10K type strain sequencing project: providing services to taxonomists for standard genome sequencing and annotation.</title>
        <authorList>
            <consortium name="The Broad Institute Genomics Platform"/>
            <consortium name="The Broad Institute Genome Sequencing Center for Infectious Disease"/>
            <person name="Wu L."/>
            <person name="Ma J."/>
        </authorList>
    </citation>
    <scope>NUCLEOTIDE SEQUENCE [LARGE SCALE GENOMIC DNA]</scope>
    <source>
        <strain evidence="4 5">JCM 14545</strain>
    </source>
</reference>
<dbReference type="Gene3D" id="1.10.10.10">
    <property type="entry name" value="Winged helix-like DNA-binding domain superfamily/Winged helix DNA-binding domain"/>
    <property type="match status" value="1"/>
</dbReference>
<evidence type="ECO:0000313" key="4">
    <source>
        <dbReference type="EMBL" id="GAA1975500.1"/>
    </source>
</evidence>
<dbReference type="InterPro" id="IPR001789">
    <property type="entry name" value="Sig_transdc_resp-reg_receiver"/>
</dbReference>
<feature type="modified residue" description="4-aspartylphosphate" evidence="2">
    <location>
        <position position="58"/>
    </location>
</feature>
<dbReference type="SUPFAM" id="SSF52172">
    <property type="entry name" value="CheY-like"/>
    <property type="match status" value="1"/>
</dbReference>
<dbReference type="InterPro" id="IPR036388">
    <property type="entry name" value="WH-like_DNA-bd_sf"/>
</dbReference>
<evidence type="ECO:0000256" key="1">
    <source>
        <dbReference type="ARBA" id="ARBA00023125"/>
    </source>
</evidence>
<evidence type="ECO:0000256" key="2">
    <source>
        <dbReference type="PROSITE-ProRule" id="PRU00169"/>
    </source>
</evidence>
<dbReference type="InterPro" id="IPR039420">
    <property type="entry name" value="WalR-like"/>
</dbReference>
<name>A0ABN2RV80_9PSEU</name>
<dbReference type="InterPro" id="IPR011006">
    <property type="entry name" value="CheY-like_superfamily"/>
</dbReference>
<dbReference type="PROSITE" id="PS50110">
    <property type="entry name" value="RESPONSE_REGULATORY"/>
    <property type="match status" value="1"/>
</dbReference>
<evidence type="ECO:0000259" key="3">
    <source>
        <dbReference type="PROSITE" id="PS50110"/>
    </source>
</evidence>
<evidence type="ECO:0000313" key="5">
    <source>
        <dbReference type="Proteomes" id="UP001501116"/>
    </source>
</evidence>
<dbReference type="PANTHER" id="PTHR43214:SF43">
    <property type="entry name" value="TWO-COMPONENT RESPONSE REGULATOR"/>
    <property type="match status" value="1"/>
</dbReference>
<comment type="caution">
    <text evidence="4">The sequence shown here is derived from an EMBL/GenBank/DDBJ whole genome shotgun (WGS) entry which is preliminary data.</text>
</comment>
<dbReference type="Gene3D" id="3.40.50.2300">
    <property type="match status" value="1"/>
</dbReference>
<keyword evidence="1" id="KW-0238">DNA-binding</keyword>
<accession>A0ABN2RV80</accession>
<dbReference type="EMBL" id="BAAANN010000026">
    <property type="protein sequence ID" value="GAA1975500.1"/>
    <property type="molecule type" value="Genomic_DNA"/>
</dbReference>
<dbReference type="Pfam" id="PF00196">
    <property type="entry name" value="GerE"/>
    <property type="match status" value="1"/>
</dbReference>
<dbReference type="Pfam" id="PF00072">
    <property type="entry name" value="Response_reg"/>
    <property type="match status" value="1"/>
</dbReference>